<dbReference type="GO" id="GO:0043916">
    <property type="term" value="F:DNA-7-methylguanine glycosylase activity"/>
    <property type="evidence" value="ECO:0007669"/>
    <property type="project" value="TreeGrafter"/>
</dbReference>
<reference evidence="7 8" key="1">
    <citation type="submission" date="2018-06" db="EMBL/GenBank/DDBJ databases">
        <title>Thermoflavimicrobium daqus sp. nov., a thermophilic microbe isolated from Moutai-flavour Daqu.</title>
        <authorList>
            <person name="Wang X."/>
            <person name="Zhou H."/>
        </authorList>
    </citation>
    <scope>NUCLEOTIDE SEQUENCE [LARGE SCALE GENOMIC DNA]</scope>
    <source>
        <strain evidence="7 8">FBKL4.011</strain>
    </source>
</reference>
<dbReference type="Gene3D" id="1.10.1670.10">
    <property type="entry name" value="Helix-hairpin-Helix base-excision DNA repair enzymes (C-terminal)"/>
    <property type="match status" value="1"/>
</dbReference>
<evidence type="ECO:0000256" key="5">
    <source>
        <dbReference type="ARBA" id="ARBA00023204"/>
    </source>
</evidence>
<evidence type="ECO:0000313" key="8">
    <source>
        <dbReference type="Proteomes" id="UP000251213"/>
    </source>
</evidence>
<feature type="domain" description="HhH-GPD" evidence="6">
    <location>
        <begin position="153"/>
        <end position="321"/>
    </location>
</feature>
<dbReference type="FunFam" id="1.10.340.30:FF:000004">
    <property type="entry name" value="DNA-3-methyladenine glycosylase II"/>
    <property type="match status" value="1"/>
</dbReference>
<dbReference type="InterPro" id="IPR037046">
    <property type="entry name" value="AlkA_N_sf"/>
</dbReference>
<evidence type="ECO:0000313" key="7">
    <source>
        <dbReference type="EMBL" id="RAL24350.1"/>
    </source>
</evidence>
<dbReference type="Gene3D" id="3.30.310.20">
    <property type="entry name" value="DNA-3-methyladenine glycosylase AlkA, N-terminal domain"/>
    <property type="match status" value="1"/>
</dbReference>
<gene>
    <name evidence="7" type="ORF">DL897_08465</name>
</gene>
<evidence type="ECO:0000256" key="3">
    <source>
        <dbReference type="ARBA" id="ARBA00012000"/>
    </source>
</evidence>
<sequence length="321" mass="37524">MEYALIGDSCYIHKYVTMWEKGVKVVCLRIPLKYPYSFDQTTKRLRYFSKSSYLEKDGTFYRAMRLKTRTIVVGISYIPMYSALEIQVDQPLSSLEELELLEIVKRVWSTEIDLTPFYNHLEDKVLRPIVLARQGLHLILDPDIYECFIKTIIGQQLQTSFAAKLEQRLIELVGDQIDYHGDTFWVFPTAEQIAKLTYEDLQKLQYSRRKAEYIIDISRLIVNGRLDLNNLWDKSNEEVMELLLPLRGVGRWTIECILLFGLGRSDLLPAADIGLRNAVKMAYGLEKQPTENDIRKLGAAWAPYESYVTFYLWDYITQNKK</sequence>
<dbReference type="GO" id="GO:0032131">
    <property type="term" value="F:alkylated DNA binding"/>
    <property type="evidence" value="ECO:0007669"/>
    <property type="project" value="TreeGrafter"/>
</dbReference>
<protein>
    <recommendedName>
        <fullName evidence="3">DNA-3-methyladenine glycosylase II</fullName>
        <ecNumber evidence="3">3.2.2.21</ecNumber>
    </recommendedName>
</protein>
<dbReference type="SMART" id="SM00478">
    <property type="entry name" value="ENDO3c"/>
    <property type="match status" value="1"/>
</dbReference>
<dbReference type="GO" id="GO:0006307">
    <property type="term" value="P:DNA alkylation repair"/>
    <property type="evidence" value="ECO:0007669"/>
    <property type="project" value="TreeGrafter"/>
</dbReference>
<accession>A0A364K4Q2</accession>
<evidence type="ECO:0000256" key="2">
    <source>
        <dbReference type="ARBA" id="ARBA00010817"/>
    </source>
</evidence>
<comment type="catalytic activity">
    <reaction evidence="1">
        <text>Hydrolysis of alkylated DNA, releasing 3-methyladenine, 3-methylguanine, 7-methylguanine and 7-methyladenine.</text>
        <dbReference type="EC" id="3.2.2.21"/>
    </reaction>
</comment>
<dbReference type="OrthoDB" id="9785929at2"/>
<dbReference type="PANTHER" id="PTHR43003">
    <property type="entry name" value="DNA-3-METHYLADENINE GLYCOSYLASE"/>
    <property type="match status" value="1"/>
</dbReference>
<keyword evidence="4" id="KW-0227">DNA damage</keyword>
<dbReference type="PANTHER" id="PTHR43003:SF5">
    <property type="entry name" value="DNA-3-METHYLADENINE GLYCOSYLASE"/>
    <property type="match status" value="1"/>
</dbReference>
<dbReference type="InterPro" id="IPR003265">
    <property type="entry name" value="HhH-GPD_domain"/>
</dbReference>
<dbReference type="InterPro" id="IPR011257">
    <property type="entry name" value="DNA_glycosylase"/>
</dbReference>
<comment type="similarity">
    <text evidence="2">Belongs to the alkylbase DNA glycosidase AlkA family.</text>
</comment>
<dbReference type="GO" id="GO:0032993">
    <property type="term" value="C:protein-DNA complex"/>
    <property type="evidence" value="ECO:0007669"/>
    <property type="project" value="TreeGrafter"/>
</dbReference>
<dbReference type="EMBL" id="QJKK01000004">
    <property type="protein sequence ID" value="RAL24350.1"/>
    <property type="molecule type" value="Genomic_DNA"/>
</dbReference>
<evidence type="ECO:0000256" key="1">
    <source>
        <dbReference type="ARBA" id="ARBA00000086"/>
    </source>
</evidence>
<dbReference type="Gene3D" id="1.10.340.30">
    <property type="entry name" value="Hypothetical protein, domain 2"/>
    <property type="match status" value="1"/>
</dbReference>
<dbReference type="GO" id="GO:0006285">
    <property type="term" value="P:base-excision repair, AP site formation"/>
    <property type="evidence" value="ECO:0007669"/>
    <property type="project" value="TreeGrafter"/>
</dbReference>
<keyword evidence="8" id="KW-1185">Reference proteome</keyword>
<dbReference type="SUPFAM" id="SSF48150">
    <property type="entry name" value="DNA-glycosylase"/>
    <property type="match status" value="1"/>
</dbReference>
<keyword evidence="5" id="KW-0234">DNA repair</keyword>
<proteinExistence type="inferred from homology"/>
<dbReference type="Proteomes" id="UP000251213">
    <property type="component" value="Unassembled WGS sequence"/>
</dbReference>
<dbReference type="Pfam" id="PF00730">
    <property type="entry name" value="HhH-GPD"/>
    <property type="match status" value="1"/>
</dbReference>
<dbReference type="InterPro" id="IPR051912">
    <property type="entry name" value="Alkylbase_DNA_Glycosylase/TA"/>
</dbReference>
<evidence type="ECO:0000256" key="4">
    <source>
        <dbReference type="ARBA" id="ARBA00022763"/>
    </source>
</evidence>
<dbReference type="CDD" id="cd00056">
    <property type="entry name" value="ENDO3c"/>
    <property type="match status" value="1"/>
</dbReference>
<dbReference type="EC" id="3.2.2.21" evidence="3"/>
<name>A0A364K4Q2_9BACL</name>
<dbReference type="GO" id="GO:0005737">
    <property type="term" value="C:cytoplasm"/>
    <property type="evidence" value="ECO:0007669"/>
    <property type="project" value="TreeGrafter"/>
</dbReference>
<dbReference type="AlphaFoldDB" id="A0A364K4Q2"/>
<organism evidence="7 8">
    <name type="scientific">Thermoflavimicrobium daqui</name>
    <dbReference type="NCBI Taxonomy" id="2137476"/>
    <lineage>
        <taxon>Bacteria</taxon>
        <taxon>Bacillati</taxon>
        <taxon>Bacillota</taxon>
        <taxon>Bacilli</taxon>
        <taxon>Bacillales</taxon>
        <taxon>Thermoactinomycetaceae</taxon>
        <taxon>Thermoflavimicrobium</taxon>
    </lineage>
</organism>
<reference evidence="7 8" key="2">
    <citation type="submission" date="2018-06" db="EMBL/GenBank/DDBJ databases">
        <authorList>
            <person name="Zhirakovskaya E."/>
        </authorList>
    </citation>
    <scope>NUCLEOTIDE SEQUENCE [LARGE SCALE GENOMIC DNA]</scope>
    <source>
        <strain evidence="7 8">FBKL4.011</strain>
    </source>
</reference>
<evidence type="ECO:0000259" key="6">
    <source>
        <dbReference type="SMART" id="SM00478"/>
    </source>
</evidence>
<dbReference type="GO" id="GO:0008725">
    <property type="term" value="F:DNA-3-methyladenine glycosylase activity"/>
    <property type="evidence" value="ECO:0007669"/>
    <property type="project" value="TreeGrafter"/>
</dbReference>
<dbReference type="InterPro" id="IPR023170">
    <property type="entry name" value="HhH_base_excis_C"/>
</dbReference>
<comment type="caution">
    <text evidence="7">The sequence shown here is derived from an EMBL/GenBank/DDBJ whole genome shotgun (WGS) entry which is preliminary data.</text>
</comment>